<dbReference type="PRINTS" id="PR00364">
    <property type="entry name" value="DISEASERSIST"/>
</dbReference>
<dbReference type="Gene3D" id="3.40.50.300">
    <property type="entry name" value="P-loop containing nucleotide triphosphate hydrolases"/>
    <property type="match status" value="1"/>
</dbReference>
<dbReference type="Gene3D" id="1.25.40.10">
    <property type="entry name" value="Tetratricopeptide repeat domain"/>
    <property type="match status" value="2"/>
</dbReference>
<proteinExistence type="predicted"/>
<dbReference type="InterPro" id="IPR011990">
    <property type="entry name" value="TPR-like_helical_dom_sf"/>
</dbReference>
<dbReference type="Pfam" id="PF13374">
    <property type="entry name" value="TPR_10"/>
    <property type="match status" value="2"/>
</dbReference>
<organism evidence="2 3">
    <name type="scientific">Amycolatopsis australiensis</name>
    <dbReference type="NCBI Taxonomy" id="546364"/>
    <lineage>
        <taxon>Bacteria</taxon>
        <taxon>Bacillati</taxon>
        <taxon>Actinomycetota</taxon>
        <taxon>Actinomycetes</taxon>
        <taxon>Pseudonocardiales</taxon>
        <taxon>Pseudonocardiaceae</taxon>
        <taxon>Amycolatopsis</taxon>
    </lineage>
</organism>
<name>A0A1K1SQW9_9PSEU</name>
<keyword evidence="3" id="KW-1185">Reference proteome</keyword>
<dbReference type="PANTHER" id="PTHR46082">
    <property type="entry name" value="ATP/GTP-BINDING PROTEIN-RELATED"/>
    <property type="match status" value="1"/>
</dbReference>
<dbReference type="InterPro" id="IPR002182">
    <property type="entry name" value="NB-ARC"/>
</dbReference>
<dbReference type="STRING" id="546364.SAMN04489730_6509"/>
<dbReference type="AlphaFoldDB" id="A0A1K1SQW9"/>
<evidence type="ECO:0000313" key="3">
    <source>
        <dbReference type="Proteomes" id="UP000182740"/>
    </source>
</evidence>
<dbReference type="RefSeq" id="WP_143168707.1">
    <property type="nucleotide sequence ID" value="NZ_FPJG01000006.1"/>
</dbReference>
<gene>
    <name evidence="2" type="ORF">SAMN04489730_6509</name>
</gene>
<dbReference type="GO" id="GO:0043531">
    <property type="term" value="F:ADP binding"/>
    <property type="evidence" value="ECO:0007669"/>
    <property type="project" value="InterPro"/>
</dbReference>
<protein>
    <submittedName>
        <fullName evidence="2">Tetratricopeptide repeat-containing protein</fullName>
    </submittedName>
</protein>
<dbReference type="Pfam" id="PF00931">
    <property type="entry name" value="NB-ARC"/>
    <property type="match status" value="1"/>
</dbReference>
<dbReference type="SUPFAM" id="SSF48452">
    <property type="entry name" value="TPR-like"/>
    <property type="match status" value="3"/>
</dbReference>
<dbReference type="InterPro" id="IPR027417">
    <property type="entry name" value="P-loop_NTPase"/>
</dbReference>
<dbReference type="InterPro" id="IPR053137">
    <property type="entry name" value="NLR-like"/>
</dbReference>
<dbReference type="SUPFAM" id="SSF52540">
    <property type="entry name" value="P-loop containing nucleoside triphosphate hydrolases"/>
    <property type="match status" value="1"/>
</dbReference>
<accession>A0A1K1SQW9</accession>
<dbReference type="PANTHER" id="PTHR46082:SF6">
    <property type="entry name" value="AAA+ ATPASE DOMAIN-CONTAINING PROTEIN-RELATED"/>
    <property type="match status" value="1"/>
</dbReference>
<reference evidence="3" key="1">
    <citation type="submission" date="2016-11" db="EMBL/GenBank/DDBJ databases">
        <authorList>
            <person name="Varghese N."/>
            <person name="Submissions S."/>
        </authorList>
    </citation>
    <scope>NUCLEOTIDE SEQUENCE [LARGE SCALE GENOMIC DNA]</scope>
    <source>
        <strain evidence="3">DSM 44671</strain>
    </source>
</reference>
<sequence>MPRRRFPRTGPSEYPLGETFAVDHNLGAQVGDNNVQRNTFYVPGVRTAWPVRLGVPPQVADHYQHRDARRQLAEALAPGGTGARGRSVVVSGLGGVGKSQLAAHHAWSVWPDSAIDLAVWMPVLSRDAVVSTYAEASRQVLSGTIPDIALRAPEEAAQLLRDWLAATSRRWLMVLDDVQDPQDLHGLWPPHNDSGEILLTSRRRDAALNTATSMWHRVIELGVYTETEAIDFLTKALAGHAVHAVERMQLQGLAEDLGRLPLALSQAVAFLHDKPLLTVAGYRRRLADRRYTLADVLPSSAELPDQYAATVDATWSLSIERADRLRPRGLARPLLEVASLLDPHGSPLAVFTGTVIRDCLATAVGREVDQEAVQDGLACLHRLNLLTLDPTRPGRAVAVHPLVQRAVRDALSPAHVGDLARLTADALLDLWPEFDTADLGVARTLRSCSEALDAVTVSALSQPDHHPLLFRIGRSLAESGQITASATHFLRLCRDATSRLGSVHLQTLAARCHLARLQGMAGDASGAVTEFEALRATAEGALGSDDDLVMAICNDLAHWRDESGDSAGAIAGYEQLLANHQRVLGPDHLGTLCNRGNLASCRGNAGDAVGALADLEALLVDQLRVLGPDHYSILITRRHLASFRGQAGDVPGAIAEYEMLLVEQQRVLGPDHPSTLTTRNNLVYWRSSAGDATRAVAEAKVLLADQRRVLEADHPALFTTRANLASWRGEAGDTGGAVAELEALLTDQRRILGSDHPKNLAIRGMLARWRGEGGDPARAEAEYESVLADECRVLGSDHRDTLITRNNLASWRGDAGDLAGAVADLQALLADSERVLGPGHKSTLTIRNNLISWQMIADLQSWPGWWKSLAMEWWAHGA</sequence>
<feature type="domain" description="NB-ARC" evidence="1">
    <location>
        <begin position="87"/>
        <end position="235"/>
    </location>
</feature>
<dbReference type="EMBL" id="FPJG01000006">
    <property type="protein sequence ID" value="SFW86808.1"/>
    <property type="molecule type" value="Genomic_DNA"/>
</dbReference>
<dbReference type="OrthoDB" id="3885120at2"/>
<dbReference type="Proteomes" id="UP000182740">
    <property type="component" value="Unassembled WGS sequence"/>
</dbReference>
<evidence type="ECO:0000259" key="1">
    <source>
        <dbReference type="Pfam" id="PF00931"/>
    </source>
</evidence>
<dbReference type="NCBIfam" id="NF040586">
    <property type="entry name" value="FxSxx_TPR"/>
    <property type="match status" value="1"/>
</dbReference>
<evidence type="ECO:0000313" key="2">
    <source>
        <dbReference type="EMBL" id="SFW86808.1"/>
    </source>
</evidence>